<sequence length="85" mass="9380">MPSAKYLKRYCSRYFQDMPSARKTSNQSRIKSSVGAINILAVGFNPRITVNRSHPSAGAIASFGNDNSMPARRYGNHIITLQGFS</sequence>
<keyword evidence="2" id="KW-1185">Reference proteome</keyword>
<dbReference type="AlphaFoldDB" id="A0A1I5HHZ9"/>
<name>A0A1I5HHZ9_9BACT</name>
<proteinExistence type="predicted"/>
<gene>
    <name evidence="1" type="ORF">SAMN04488519_10746</name>
</gene>
<evidence type="ECO:0000313" key="1">
    <source>
        <dbReference type="EMBL" id="SFO47660.1"/>
    </source>
</evidence>
<evidence type="ECO:0000313" key="2">
    <source>
        <dbReference type="Proteomes" id="UP000199564"/>
    </source>
</evidence>
<protein>
    <submittedName>
        <fullName evidence="1">Uncharacterized protein</fullName>
    </submittedName>
</protein>
<dbReference type="Proteomes" id="UP000199564">
    <property type="component" value="Unassembled WGS sequence"/>
</dbReference>
<accession>A0A1I5HHZ9</accession>
<dbReference type="EMBL" id="FOVW01000007">
    <property type="protein sequence ID" value="SFO47660.1"/>
    <property type="molecule type" value="Genomic_DNA"/>
</dbReference>
<organism evidence="1 2">
    <name type="scientific">Algoriphagus ornithinivorans</name>
    <dbReference type="NCBI Taxonomy" id="226506"/>
    <lineage>
        <taxon>Bacteria</taxon>
        <taxon>Pseudomonadati</taxon>
        <taxon>Bacteroidota</taxon>
        <taxon>Cytophagia</taxon>
        <taxon>Cytophagales</taxon>
        <taxon>Cyclobacteriaceae</taxon>
        <taxon>Algoriphagus</taxon>
    </lineage>
</organism>
<reference evidence="2" key="1">
    <citation type="submission" date="2016-10" db="EMBL/GenBank/DDBJ databases">
        <authorList>
            <person name="Varghese N."/>
            <person name="Submissions S."/>
        </authorList>
    </citation>
    <scope>NUCLEOTIDE SEQUENCE [LARGE SCALE GENOMIC DNA]</scope>
    <source>
        <strain evidence="2">DSM 15282</strain>
    </source>
</reference>